<feature type="compositionally biased region" description="Basic residues" evidence="1">
    <location>
        <begin position="206"/>
        <end position="226"/>
    </location>
</feature>
<gene>
    <name evidence="2" type="ORF">CIK00_20295</name>
</gene>
<comment type="caution">
    <text evidence="2">The sequence shown here is derived from an EMBL/GenBank/DDBJ whole genome shotgun (WGS) entry which is preliminary data.</text>
</comment>
<protein>
    <submittedName>
        <fullName evidence="2">Uncharacterized protein</fullName>
    </submittedName>
</protein>
<name>A0A2N4UM54_9GAMM</name>
<organism evidence="2 3">
    <name type="scientific">Photobacterium carnosum</name>
    <dbReference type="NCBI Taxonomy" id="2023717"/>
    <lineage>
        <taxon>Bacteria</taxon>
        <taxon>Pseudomonadati</taxon>
        <taxon>Pseudomonadota</taxon>
        <taxon>Gammaproteobacteria</taxon>
        <taxon>Vibrionales</taxon>
        <taxon>Vibrionaceae</taxon>
        <taxon>Photobacterium</taxon>
    </lineage>
</organism>
<proteinExistence type="predicted"/>
<dbReference type="AlphaFoldDB" id="A0A2N4UM54"/>
<reference evidence="2 3" key="1">
    <citation type="journal article" date="2018" name="Syst. Appl. Microbiol.">
        <title>Photobacterium carnosum sp. nov., isolated from spoiled modified atmosphere packaged poultry meat.</title>
        <authorList>
            <person name="Hilgarth M."/>
            <person name="Fuertes S."/>
            <person name="Ehrmann M."/>
            <person name="Vogel R.F."/>
        </authorList>
    </citation>
    <scope>NUCLEOTIDE SEQUENCE [LARGE SCALE GENOMIC DNA]</scope>
    <source>
        <strain evidence="2 3">TMW 2.2021</strain>
    </source>
</reference>
<keyword evidence="3" id="KW-1185">Reference proteome</keyword>
<sequence>MCNASNHSPSCRCGWGQGYNSHFRQYGESYPEPQLALPIRTGKRYESYLNPNAICTRCGANVFFYQCPNGGRVFFNDVGKPWEKHGCMISDDDKIKAAPKNLEPYNFDKSVFIPFQIIQIKPHKTDKTLTEITGSVNDAYRLKVYIKTELYRSSQIDYDTMCMIKRTFNKGVVLISYLNDSGNPTEIKFQRYDQPPAATKPSVKTPKNKKQKKHNKNNKLKKKETN</sequence>
<evidence type="ECO:0000313" key="3">
    <source>
        <dbReference type="Proteomes" id="UP000234420"/>
    </source>
</evidence>
<dbReference type="RefSeq" id="WP_065208696.1">
    <property type="nucleotide sequence ID" value="NZ_JABJXE010000011.1"/>
</dbReference>
<evidence type="ECO:0000256" key="1">
    <source>
        <dbReference type="SAM" id="MobiDB-lite"/>
    </source>
</evidence>
<evidence type="ECO:0000313" key="2">
    <source>
        <dbReference type="EMBL" id="PLC56083.1"/>
    </source>
</evidence>
<accession>A0A2N4UM54</accession>
<dbReference type="EMBL" id="NPIB01000041">
    <property type="protein sequence ID" value="PLC56083.1"/>
    <property type="molecule type" value="Genomic_DNA"/>
</dbReference>
<dbReference type="Proteomes" id="UP000234420">
    <property type="component" value="Unassembled WGS sequence"/>
</dbReference>
<feature type="region of interest" description="Disordered" evidence="1">
    <location>
        <begin position="187"/>
        <end position="226"/>
    </location>
</feature>